<feature type="transmembrane region" description="Helical" evidence="6">
    <location>
        <begin position="256"/>
        <end position="275"/>
    </location>
</feature>
<dbReference type="GO" id="GO:0000329">
    <property type="term" value="C:fungal-type vacuole membrane"/>
    <property type="evidence" value="ECO:0007669"/>
    <property type="project" value="TreeGrafter"/>
</dbReference>
<sequence>MSSSLEGERQPLLNNGKDEIQQDWRHLSVARKRVIVATALLTGFLSALDLTIVATCIATISSELHSADQEAWIGTAYLWSSVTFTPLYGRLSDLIGRRAAYVQAVFIFTLGTLGCGVAPTFSFLIISRFIAGMGGGGIGTVSSVLMADIFTPAEQGFYQGLEFAVWGAGTGLGGPIGGALTQIFGWRAAFYAQVPIAAIALIAIPIAIPSTEKSHYDLKSLRLIDFGGAVTLLISIGSLLQLLSRAGGTQPIYGDPFSLAMAILAPVFFALFVYVELRVAERPVLPLSLLKRRTPLCVGIIAGVIAVVNFNMTYHLPMVFEIVYQQPLALAGAHLLPNSIAMSVSAPIMGYICQKTLHFKWLTVLNCAGPVISMALFVSLRESSSWGAQWLSVVPMGVGFSGLLTLTLVGMLNSVEIDEIATATGFVFVWRSLGQVFGVGLSSAVFQGSLASQLNERFDSPEIIDKLRHVFHAIDDLPEAWQRETAREGFRIALRNTFIFGLAGASLVFATSLFIPDYRLKGPEEGPIFAVPGTDTHADLVEEEP</sequence>
<keyword evidence="4 6" id="KW-1133">Transmembrane helix</keyword>
<dbReference type="PANTHER" id="PTHR23501:SF191">
    <property type="entry name" value="VACUOLAR BASIC AMINO ACID TRANSPORTER 4"/>
    <property type="match status" value="1"/>
</dbReference>
<dbReference type="GeneID" id="91105634"/>
<name>A0AAX4KQH6_9TREE</name>
<dbReference type="EMBL" id="CP144090">
    <property type="protein sequence ID" value="WWD08720.1"/>
    <property type="molecule type" value="Genomic_DNA"/>
</dbReference>
<dbReference type="PANTHER" id="PTHR23501">
    <property type="entry name" value="MAJOR FACILITATOR SUPERFAMILY"/>
    <property type="match status" value="1"/>
</dbReference>
<feature type="transmembrane region" description="Helical" evidence="6">
    <location>
        <begin position="101"/>
        <end position="123"/>
    </location>
</feature>
<dbReference type="KEGG" id="ker:91105634"/>
<organism evidence="8 9">
    <name type="scientific">Kwoniella europaea PYCC6329</name>
    <dbReference type="NCBI Taxonomy" id="1423913"/>
    <lineage>
        <taxon>Eukaryota</taxon>
        <taxon>Fungi</taxon>
        <taxon>Dikarya</taxon>
        <taxon>Basidiomycota</taxon>
        <taxon>Agaricomycotina</taxon>
        <taxon>Tremellomycetes</taxon>
        <taxon>Tremellales</taxon>
        <taxon>Cryptococcaceae</taxon>
        <taxon>Kwoniella</taxon>
    </lineage>
</organism>
<evidence type="ECO:0000256" key="4">
    <source>
        <dbReference type="ARBA" id="ARBA00022989"/>
    </source>
</evidence>
<feature type="transmembrane region" description="Helical" evidence="6">
    <location>
        <begin position="190"/>
        <end position="211"/>
    </location>
</feature>
<feature type="transmembrane region" description="Helical" evidence="6">
    <location>
        <begin position="359"/>
        <end position="378"/>
    </location>
</feature>
<dbReference type="Pfam" id="PF07690">
    <property type="entry name" value="MFS_1"/>
    <property type="match status" value="1"/>
</dbReference>
<evidence type="ECO:0000256" key="3">
    <source>
        <dbReference type="ARBA" id="ARBA00022692"/>
    </source>
</evidence>
<reference evidence="8 9" key="1">
    <citation type="submission" date="2024-01" db="EMBL/GenBank/DDBJ databases">
        <title>Comparative genomics of Cryptococcus and Kwoniella reveals pathogenesis evolution and contrasting modes of karyotype evolution via chromosome fusion or intercentromeric recombination.</title>
        <authorList>
            <person name="Coelho M.A."/>
            <person name="David-Palma M."/>
            <person name="Shea T."/>
            <person name="Bowers K."/>
            <person name="McGinley-Smith S."/>
            <person name="Mohammad A.W."/>
            <person name="Gnirke A."/>
            <person name="Yurkov A.M."/>
            <person name="Nowrousian M."/>
            <person name="Sun S."/>
            <person name="Cuomo C.A."/>
            <person name="Heitman J."/>
        </authorList>
    </citation>
    <scope>NUCLEOTIDE SEQUENCE [LARGE SCALE GENOMIC DNA]</scope>
    <source>
        <strain evidence="8 9">PYCC6329</strain>
    </source>
</reference>
<feature type="transmembrane region" description="Helical" evidence="6">
    <location>
        <begin position="34"/>
        <end position="60"/>
    </location>
</feature>
<gene>
    <name evidence="8" type="ORF">V865_006833</name>
</gene>
<keyword evidence="5 6" id="KW-0472">Membrane</keyword>
<feature type="transmembrane region" description="Helical" evidence="6">
    <location>
        <begin position="163"/>
        <end position="184"/>
    </location>
</feature>
<feature type="transmembrane region" description="Helical" evidence="6">
    <location>
        <begin position="390"/>
        <end position="412"/>
    </location>
</feature>
<feature type="transmembrane region" description="Helical" evidence="6">
    <location>
        <begin position="328"/>
        <end position="352"/>
    </location>
</feature>
<feature type="transmembrane region" description="Helical" evidence="6">
    <location>
        <begin position="72"/>
        <end position="89"/>
    </location>
</feature>
<feature type="transmembrane region" description="Helical" evidence="6">
    <location>
        <begin position="497"/>
        <end position="515"/>
    </location>
</feature>
<evidence type="ECO:0000256" key="6">
    <source>
        <dbReference type="SAM" id="Phobius"/>
    </source>
</evidence>
<evidence type="ECO:0000259" key="7">
    <source>
        <dbReference type="PROSITE" id="PS50850"/>
    </source>
</evidence>
<evidence type="ECO:0000313" key="9">
    <source>
        <dbReference type="Proteomes" id="UP001358614"/>
    </source>
</evidence>
<dbReference type="InterPro" id="IPR036259">
    <property type="entry name" value="MFS_trans_sf"/>
</dbReference>
<accession>A0AAX4KQH6</accession>
<keyword evidence="3 6" id="KW-0812">Transmembrane</keyword>
<dbReference type="PROSITE" id="PS50850">
    <property type="entry name" value="MFS"/>
    <property type="match status" value="1"/>
</dbReference>
<feature type="transmembrane region" description="Helical" evidence="6">
    <location>
        <begin position="296"/>
        <end position="316"/>
    </location>
</feature>
<dbReference type="GO" id="GO:0005886">
    <property type="term" value="C:plasma membrane"/>
    <property type="evidence" value="ECO:0007669"/>
    <property type="project" value="TreeGrafter"/>
</dbReference>
<feature type="transmembrane region" description="Helical" evidence="6">
    <location>
        <begin position="129"/>
        <end position="151"/>
    </location>
</feature>
<proteinExistence type="predicted"/>
<feature type="domain" description="Major facilitator superfamily (MFS) profile" evidence="7">
    <location>
        <begin position="35"/>
        <end position="519"/>
    </location>
</feature>
<evidence type="ECO:0000256" key="2">
    <source>
        <dbReference type="ARBA" id="ARBA00022448"/>
    </source>
</evidence>
<evidence type="ECO:0000256" key="1">
    <source>
        <dbReference type="ARBA" id="ARBA00004127"/>
    </source>
</evidence>
<protein>
    <recommendedName>
        <fullName evidence="7">Major facilitator superfamily (MFS) profile domain-containing protein</fullName>
    </recommendedName>
</protein>
<evidence type="ECO:0000313" key="8">
    <source>
        <dbReference type="EMBL" id="WWD08720.1"/>
    </source>
</evidence>
<dbReference type="GO" id="GO:0015174">
    <property type="term" value="F:basic amino acid transmembrane transporter activity"/>
    <property type="evidence" value="ECO:0007669"/>
    <property type="project" value="TreeGrafter"/>
</dbReference>
<evidence type="ECO:0000256" key="5">
    <source>
        <dbReference type="ARBA" id="ARBA00023136"/>
    </source>
</evidence>
<dbReference type="RefSeq" id="XP_066086687.1">
    <property type="nucleotide sequence ID" value="XM_066230590.1"/>
</dbReference>
<keyword evidence="9" id="KW-1185">Reference proteome</keyword>
<comment type="subcellular location">
    <subcellularLocation>
        <location evidence="1">Endomembrane system</location>
        <topology evidence="1">Multi-pass membrane protein</topology>
    </subcellularLocation>
</comment>
<dbReference type="GO" id="GO:0012505">
    <property type="term" value="C:endomembrane system"/>
    <property type="evidence" value="ECO:0007669"/>
    <property type="project" value="UniProtKB-SubCell"/>
</dbReference>
<feature type="transmembrane region" description="Helical" evidence="6">
    <location>
        <begin position="223"/>
        <end position="244"/>
    </location>
</feature>
<dbReference type="Gene3D" id="1.20.1250.20">
    <property type="entry name" value="MFS general substrate transporter like domains"/>
    <property type="match status" value="2"/>
</dbReference>
<dbReference type="InterPro" id="IPR011701">
    <property type="entry name" value="MFS"/>
</dbReference>
<keyword evidence="2" id="KW-0813">Transport</keyword>
<dbReference type="SUPFAM" id="SSF103473">
    <property type="entry name" value="MFS general substrate transporter"/>
    <property type="match status" value="1"/>
</dbReference>
<dbReference type="Proteomes" id="UP001358614">
    <property type="component" value="Chromosome 2"/>
</dbReference>
<dbReference type="InterPro" id="IPR020846">
    <property type="entry name" value="MFS_dom"/>
</dbReference>
<dbReference type="AlphaFoldDB" id="A0AAX4KQH6"/>